<dbReference type="GO" id="GO:0031625">
    <property type="term" value="F:ubiquitin protein ligase binding"/>
    <property type="evidence" value="ECO:0000318"/>
    <property type="project" value="GO_Central"/>
</dbReference>
<protein>
    <recommendedName>
        <fullName evidence="2">BTB domain-containing protein</fullName>
    </recommendedName>
</protein>
<gene>
    <name evidence="3" type="ORF">DAPPUDRAFT_321336</name>
</gene>
<dbReference type="PhylomeDB" id="E9GSL3"/>
<dbReference type="Pfam" id="PF00651">
    <property type="entry name" value="BTB"/>
    <property type="match status" value="1"/>
</dbReference>
<dbReference type="GO" id="GO:0005634">
    <property type="term" value="C:nucleus"/>
    <property type="evidence" value="ECO:0000318"/>
    <property type="project" value="GO_Central"/>
</dbReference>
<accession>E9GSL3</accession>
<dbReference type="InterPro" id="IPR000210">
    <property type="entry name" value="BTB/POZ_dom"/>
</dbReference>
<dbReference type="Gene3D" id="3.30.710.10">
    <property type="entry name" value="Potassium Channel Kv1.1, Chain A"/>
    <property type="match status" value="1"/>
</dbReference>
<dbReference type="InParanoid" id="E9GSL3"/>
<name>E9GSL3_DAPPU</name>
<dbReference type="GO" id="GO:0042542">
    <property type="term" value="P:response to hydrogen peroxide"/>
    <property type="evidence" value="ECO:0007669"/>
    <property type="project" value="UniProtKB-ARBA"/>
</dbReference>
<dbReference type="GO" id="GO:0043161">
    <property type="term" value="P:proteasome-mediated ubiquitin-dependent protein catabolic process"/>
    <property type="evidence" value="ECO:0000318"/>
    <property type="project" value="GO_Central"/>
</dbReference>
<dbReference type="KEGG" id="dpx:DAPPUDRAFT_321336"/>
<evidence type="ECO:0000313" key="3">
    <source>
        <dbReference type="EMBL" id="EFX77559.1"/>
    </source>
</evidence>
<dbReference type="GO" id="GO:0046872">
    <property type="term" value="F:metal ion binding"/>
    <property type="evidence" value="ECO:0007669"/>
    <property type="project" value="UniProtKB-KW"/>
</dbReference>
<dbReference type="HOGENOM" id="CLU_842682_0_0_1"/>
<dbReference type="eggNOG" id="KOG1987">
    <property type="taxonomic scope" value="Eukaryota"/>
</dbReference>
<evidence type="ECO:0000259" key="2">
    <source>
        <dbReference type="PROSITE" id="PS50097"/>
    </source>
</evidence>
<dbReference type="SMART" id="SM00225">
    <property type="entry name" value="BTB"/>
    <property type="match status" value="1"/>
</dbReference>
<keyword evidence="1" id="KW-0479">Metal-binding</keyword>
<dbReference type="GO" id="GO:0005516">
    <property type="term" value="F:calmodulin binding"/>
    <property type="evidence" value="ECO:0007669"/>
    <property type="project" value="UniProtKB-ARBA"/>
</dbReference>
<evidence type="ECO:0000256" key="1">
    <source>
        <dbReference type="ARBA" id="ARBA00022723"/>
    </source>
</evidence>
<dbReference type="SUPFAM" id="SSF54695">
    <property type="entry name" value="POZ domain"/>
    <property type="match status" value="1"/>
</dbReference>
<reference evidence="3 4" key="1">
    <citation type="journal article" date="2011" name="Science">
        <title>The ecoresponsive genome of Daphnia pulex.</title>
        <authorList>
            <person name="Colbourne J.K."/>
            <person name="Pfrender M.E."/>
            <person name="Gilbert D."/>
            <person name="Thomas W.K."/>
            <person name="Tucker A."/>
            <person name="Oakley T.H."/>
            <person name="Tokishita S."/>
            <person name="Aerts A."/>
            <person name="Arnold G.J."/>
            <person name="Basu M.K."/>
            <person name="Bauer D.J."/>
            <person name="Caceres C.E."/>
            <person name="Carmel L."/>
            <person name="Casola C."/>
            <person name="Choi J.H."/>
            <person name="Detter J.C."/>
            <person name="Dong Q."/>
            <person name="Dusheyko S."/>
            <person name="Eads B.D."/>
            <person name="Frohlich T."/>
            <person name="Geiler-Samerotte K.A."/>
            <person name="Gerlach D."/>
            <person name="Hatcher P."/>
            <person name="Jogdeo S."/>
            <person name="Krijgsveld J."/>
            <person name="Kriventseva E.V."/>
            <person name="Kultz D."/>
            <person name="Laforsch C."/>
            <person name="Lindquist E."/>
            <person name="Lopez J."/>
            <person name="Manak J.R."/>
            <person name="Muller J."/>
            <person name="Pangilinan J."/>
            <person name="Patwardhan R.P."/>
            <person name="Pitluck S."/>
            <person name="Pritham E.J."/>
            <person name="Rechtsteiner A."/>
            <person name="Rho M."/>
            <person name="Rogozin I.B."/>
            <person name="Sakarya O."/>
            <person name="Salamov A."/>
            <person name="Schaack S."/>
            <person name="Shapiro H."/>
            <person name="Shiga Y."/>
            <person name="Skalitzky C."/>
            <person name="Smith Z."/>
            <person name="Souvorov A."/>
            <person name="Sung W."/>
            <person name="Tang Z."/>
            <person name="Tsuchiya D."/>
            <person name="Tu H."/>
            <person name="Vos H."/>
            <person name="Wang M."/>
            <person name="Wolf Y.I."/>
            <person name="Yamagata H."/>
            <person name="Yamada T."/>
            <person name="Ye Y."/>
            <person name="Shaw J.R."/>
            <person name="Andrews J."/>
            <person name="Crease T.J."/>
            <person name="Tang H."/>
            <person name="Lucas S.M."/>
            <person name="Robertson H.M."/>
            <person name="Bork P."/>
            <person name="Koonin E.V."/>
            <person name="Zdobnov E.M."/>
            <person name="Grigoriev I.V."/>
            <person name="Lynch M."/>
            <person name="Boore J.L."/>
        </authorList>
    </citation>
    <scope>NUCLEOTIDE SEQUENCE [LARGE SCALE GENOMIC DNA]</scope>
</reference>
<dbReference type="FunFam" id="3.30.710.10:FF:000245">
    <property type="entry name" value="Uncharacterized protein"/>
    <property type="match status" value="1"/>
</dbReference>
<dbReference type="PANTHER" id="PTHR24413">
    <property type="entry name" value="SPECKLE-TYPE POZ PROTEIN"/>
    <property type="match status" value="1"/>
</dbReference>
<dbReference type="GO" id="GO:0005737">
    <property type="term" value="C:cytoplasm"/>
    <property type="evidence" value="ECO:0000318"/>
    <property type="project" value="GO_Central"/>
</dbReference>
<proteinExistence type="predicted"/>
<keyword evidence="4" id="KW-1185">Reference proteome</keyword>
<dbReference type="PROSITE" id="PS50097">
    <property type="entry name" value="BTB"/>
    <property type="match status" value="1"/>
</dbReference>
<dbReference type="GO" id="GO:0009751">
    <property type="term" value="P:response to salicylic acid"/>
    <property type="evidence" value="ECO:0007669"/>
    <property type="project" value="UniProtKB-ARBA"/>
</dbReference>
<dbReference type="OrthoDB" id="6502096at2759"/>
<dbReference type="Gene3D" id="1.25.40.420">
    <property type="match status" value="1"/>
</dbReference>
<dbReference type="AlphaFoldDB" id="E9GSL3"/>
<dbReference type="FunFam" id="1.25.40.420:FF:000012">
    <property type="entry name" value="BTB/POZ and TAZ domain-containing protein 2"/>
    <property type="match status" value="1"/>
</dbReference>
<dbReference type="InterPro" id="IPR011333">
    <property type="entry name" value="SKP1/BTB/POZ_sf"/>
</dbReference>
<dbReference type="Proteomes" id="UP000000305">
    <property type="component" value="Unassembled WGS sequence"/>
</dbReference>
<sequence>MPFSKEFPHVRKTGKASFTISWIDDDPVLSDKYCSHTNTSSTSIETSKNCYGLVNLKFAYGNIGRECVLEMEMTATDNKLNLNKPLVSVVAIKDGVEKKMKFREGKWTVSWETPLPAKCERCDDWPMRTCEGVLFDIVIDFNRHSQQSTKSRSTQHLLNLCNNQESADVTFDFGNGTLLKGHSLVIASGSPVLAAMFKHNLKENAGKKVVEIAGVKSDVFAVLLRFLYTGEVDDFGNADAAEVMVAADKYAIDPLKEECASRMTQNLTVENATSYLVLAHLHNAAALQEATSEFIARNATFICSKEDWMMGVIKNYPELAFAIFQRLANF</sequence>
<feature type="domain" description="BTB" evidence="2">
    <location>
        <begin position="167"/>
        <end position="233"/>
    </location>
</feature>
<dbReference type="GO" id="GO:0030162">
    <property type="term" value="P:regulation of proteolysis"/>
    <property type="evidence" value="ECO:0000318"/>
    <property type="project" value="GO_Central"/>
</dbReference>
<organism evidence="3 4">
    <name type="scientific">Daphnia pulex</name>
    <name type="common">Water flea</name>
    <dbReference type="NCBI Taxonomy" id="6669"/>
    <lineage>
        <taxon>Eukaryota</taxon>
        <taxon>Metazoa</taxon>
        <taxon>Ecdysozoa</taxon>
        <taxon>Arthropoda</taxon>
        <taxon>Crustacea</taxon>
        <taxon>Branchiopoda</taxon>
        <taxon>Diplostraca</taxon>
        <taxon>Cladocera</taxon>
        <taxon>Anomopoda</taxon>
        <taxon>Daphniidae</taxon>
        <taxon>Daphnia</taxon>
    </lineage>
</organism>
<evidence type="ECO:0000313" key="4">
    <source>
        <dbReference type="Proteomes" id="UP000000305"/>
    </source>
</evidence>
<dbReference type="EMBL" id="GL732562">
    <property type="protein sequence ID" value="EFX77559.1"/>
    <property type="molecule type" value="Genomic_DNA"/>
</dbReference>